<dbReference type="EMBL" id="JAGRRH010000020">
    <property type="protein sequence ID" value="KAG7347967.1"/>
    <property type="molecule type" value="Genomic_DNA"/>
</dbReference>
<organism evidence="2 3">
    <name type="scientific">Nitzschia inconspicua</name>
    <dbReference type="NCBI Taxonomy" id="303405"/>
    <lineage>
        <taxon>Eukaryota</taxon>
        <taxon>Sar</taxon>
        <taxon>Stramenopiles</taxon>
        <taxon>Ochrophyta</taxon>
        <taxon>Bacillariophyta</taxon>
        <taxon>Bacillariophyceae</taxon>
        <taxon>Bacillariophycidae</taxon>
        <taxon>Bacillariales</taxon>
        <taxon>Bacillariaceae</taxon>
        <taxon>Nitzschia</taxon>
    </lineage>
</organism>
<comment type="caution">
    <text evidence="2">The sequence shown here is derived from an EMBL/GenBank/DDBJ whole genome shotgun (WGS) entry which is preliminary data.</text>
</comment>
<dbReference type="InterPro" id="IPR057191">
    <property type="entry name" value="DUF7869"/>
</dbReference>
<feature type="domain" description="DUF7869" evidence="1">
    <location>
        <begin position="134"/>
        <end position="215"/>
    </location>
</feature>
<dbReference type="AlphaFoldDB" id="A0A9K3PHL4"/>
<reference evidence="2" key="2">
    <citation type="submission" date="2021-04" db="EMBL/GenBank/DDBJ databases">
        <authorList>
            <person name="Podell S."/>
        </authorList>
    </citation>
    <scope>NUCLEOTIDE SEQUENCE</scope>
    <source>
        <strain evidence="2">Hildebrandi</strain>
    </source>
</reference>
<name>A0A9K3PHL4_9STRA</name>
<evidence type="ECO:0000313" key="3">
    <source>
        <dbReference type="Proteomes" id="UP000693970"/>
    </source>
</evidence>
<protein>
    <recommendedName>
        <fullName evidence="1">DUF7869 domain-containing protein</fullName>
    </recommendedName>
</protein>
<proteinExistence type="predicted"/>
<dbReference type="PANTHER" id="PTHR34415">
    <property type="entry name" value="INTEGRASE CATALYTIC DOMAIN-CONTAINING PROTEIN"/>
    <property type="match status" value="1"/>
</dbReference>
<dbReference type="OrthoDB" id="127459at2759"/>
<gene>
    <name evidence="2" type="ORF">IV203_016672</name>
</gene>
<reference evidence="2" key="1">
    <citation type="journal article" date="2021" name="Sci. Rep.">
        <title>Diploid genomic architecture of Nitzschia inconspicua, an elite biomass production diatom.</title>
        <authorList>
            <person name="Oliver A."/>
            <person name="Podell S."/>
            <person name="Pinowska A."/>
            <person name="Traller J.C."/>
            <person name="Smith S.R."/>
            <person name="McClure R."/>
            <person name="Beliaev A."/>
            <person name="Bohutskyi P."/>
            <person name="Hill E.A."/>
            <person name="Rabines A."/>
            <person name="Zheng H."/>
            <person name="Allen L.Z."/>
            <person name="Kuo A."/>
            <person name="Grigoriev I.V."/>
            <person name="Allen A.E."/>
            <person name="Hazlebeck D."/>
            <person name="Allen E.E."/>
        </authorList>
    </citation>
    <scope>NUCLEOTIDE SEQUENCE</scope>
    <source>
        <strain evidence="2">Hildebrandi</strain>
    </source>
</reference>
<dbReference type="PANTHER" id="PTHR34415:SF1">
    <property type="entry name" value="INTEGRASE CATALYTIC DOMAIN-CONTAINING PROTEIN"/>
    <property type="match status" value="1"/>
</dbReference>
<evidence type="ECO:0000313" key="2">
    <source>
        <dbReference type="EMBL" id="KAG7347967.1"/>
    </source>
</evidence>
<dbReference type="Pfam" id="PF25273">
    <property type="entry name" value="DUF7869"/>
    <property type="match status" value="1"/>
</dbReference>
<accession>A0A9K3PHL4</accession>
<dbReference type="Proteomes" id="UP000693970">
    <property type="component" value="Unassembled WGS sequence"/>
</dbReference>
<evidence type="ECO:0000259" key="1">
    <source>
        <dbReference type="Pfam" id="PF25273"/>
    </source>
</evidence>
<sequence length="352" mass="39307">METRVLCLTCIAASRSLSSIFSTSLVGTNLDAPITVTKEVEKMELKLLEAAMNNMELPHFGAVQPGETYYLTPAKSEDFGVADVSHIGDDGKDADHLYFHCYQEGDGANGGTNVASMIMKTLHETKIIRTDENGAALRAKELNIVMDNCAGQNKNNYVLLLAPYLVEMGYFSTVNMLFLVVGHTKNVCNRRFNNMKQEYHKSQVFTVDEAVEVLGRNQKFPLLSITYFVPTQLPNTSDGVTMKFHAREPSLEDHGKVYADNIIDSKFAANGDRREKLKSVAPPPTIYNGLPGYKQILMHKSYSQYVPSKYRNNPLYKEPSPDVVDAEAKDQRERIANKKMRKASISFTSGLL</sequence>
<keyword evidence="3" id="KW-1185">Reference proteome</keyword>